<dbReference type="HOGENOM" id="CLU_030288_2_0_1"/>
<protein>
    <recommendedName>
        <fullName evidence="1">HNH nuclease domain-containing protein</fullName>
    </recommendedName>
</protein>
<dbReference type="InterPro" id="IPR003615">
    <property type="entry name" value="HNH_nuc"/>
</dbReference>
<dbReference type="KEGG" id="glz:GLAREA_13062"/>
<dbReference type="RefSeq" id="XP_008082732.1">
    <property type="nucleotide sequence ID" value="XM_008084541.1"/>
</dbReference>
<accession>S3CZM5</accession>
<organism evidence="2 3">
    <name type="scientific">Glarea lozoyensis (strain ATCC 20868 / MF5171)</name>
    <dbReference type="NCBI Taxonomy" id="1116229"/>
    <lineage>
        <taxon>Eukaryota</taxon>
        <taxon>Fungi</taxon>
        <taxon>Dikarya</taxon>
        <taxon>Ascomycota</taxon>
        <taxon>Pezizomycotina</taxon>
        <taxon>Leotiomycetes</taxon>
        <taxon>Helotiales</taxon>
        <taxon>Helotiaceae</taxon>
        <taxon>Glarea</taxon>
    </lineage>
</organism>
<sequence>MSAFTSIEIRDTATLRPSPLPAHYEFLQAPSPRRKYRINFRHPAYAHNDNLLFTLYAWDHADGGIHHGLAHCACSIFADNRIDGYFSRTCNDEHGERIDAAWDDILPAADADYYFYVPYPSESPSPPPNESRTPYRWHIVTNFQDWQFPQVAHEVFTRCAGSQDTVTNTSAQSTLTAAIRQRDLTCRVTAFESGTEVAHLVPEHERQWFLTNSMTMWNNDLTLDSENLLRDLSNAVLLRSDLHTAFDQRKFVFFPKGPDDLVVHMLEPTTDIGQLYHNTRVSIPQCSLEFLYSRFAWAIFPSLSGFLSRPGRSRLVVRLRGNAGERVVEEVNTNALSLAKRATASRSISPTKRSRAVADLDECDIEYNEAKRNRTYQISNTLPSFNSTLPTLDEDNDNQPKIPGSEIETANNPHSPTSFEISESHDIYSEQFRIEKLRWEALKHQRPKGYIAQRPEYDRNRPAREELEMMGVEIRDGFDDDDFG</sequence>
<dbReference type="OrthoDB" id="3551243at2759"/>
<evidence type="ECO:0000313" key="3">
    <source>
        <dbReference type="Proteomes" id="UP000016922"/>
    </source>
</evidence>
<dbReference type="Pfam" id="PF13391">
    <property type="entry name" value="HNH_2"/>
    <property type="match status" value="1"/>
</dbReference>
<keyword evidence="3" id="KW-1185">Reference proteome</keyword>
<feature type="domain" description="HNH nuclease" evidence="1">
    <location>
        <begin position="186"/>
        <end position="253"/>
    </location>
</feature>
<dbReference type="EMBL" id="KE145364">
    <property type="protein sequence ID" value="EPE30339.1"/>
    <property type="molecule type" value="Genomic_DNA"/>
</dbReference>
<dbReference type="AlphaFoldDB" id="S3CZM5"/>
<dbReference type="Proteomes" id="UP000016922">
    <property type="component" value="Unassembled WGS sequence"/>
</dbReference>
<dbReference type="GeneID" id="19472102"/>
<proteinExistence type="predicted"/>
<evidence type="ECO:0000313" key="2">
    <source>
        <dbReference type="EMBL" id="EPE30339.1"/>
    </source>
</evidence>
<dbReference type="OMA" id="QKEDAWF"/>
<dbReference type="eggNOG" id="ENOG502S5NF">
    <property type="taxonomic scope" value="Eukaryota"/>
</dbReference>
<name>S3CZM5_GLAL2</name>
<gene>
    <name evidence="2" type="ORF">GLAREA_13062</name>
</gene>
<reference evidence="2 3" key="1">
    <citation type="journal article" date="2013" name="BMC Genomics">
        <title>Genomics-driven discovery of the pneumocandin biosynthetic gene cluster in the fungus Glarea lozoyensis.</title>
        <authorList>
            <person name="Chen L."/>
            <person name="Yue Q."/>
            <person name="Zhang X."/>
            <person name="Xiang M."/>
            <person name="Wang C."/>
            <person name="Li S."/>
            <person name="Che Y."/>
            <person name="Ortiz-Lopez F.J."/>
            <person name="Bills G.F."/>
            <person name="Liu X."/>
            <person name="An Z."/>
        </authorList>
    </citation>
    <scope>NUCLEOTIDE SEQUENCE [LARGE SCALE GENOMIC DNA]</scope>
    <source>
        <strain evidence="3">ATCC 20868 / MF5171</strain>
    </source>
</reference>
<evidence type="ECO:0000259" key="1">
    <source>
        <dbReference type="Pfam" id="PF13391"/>
    </source>
</evidence>